<dbReference type="EMBL" id="MHLI01000022">
    <property type="protein sequence ID" value="OGZ04701.1"/>
    <property type="molecule type" value="Genomic_DNA"/>
</dbReference>
<name>A0A1G2CVL3_9BACT</name>
<feature type="transmembrane region" description="Helical" evidence="1">
    <location>
        <begin position="7"/>
        <end position="27"/>
    </location>
</feature>
<reference evidence="2 3" key="1">
    <citation type="journal article" date="2016" name="Nat. Commun.">
        <title>Thousands of microbial genomes shed light on interconnected biogeochemical processes in an aquifer system.</title>
        <authorList>
            <person name="Anantharaman K."/>
            <person name="Brown C.T."/>
            <person name="Hug L.A."/>
            <person name="Sharon I."/>
            <person name="Castelle C.J."/>
            <person name="Probst A.J."/>
            <person name="Thomas B.C."/>
            <person name="Singh A."/>
            <person name="Wilkins M.J."/>
            <person name="Karaoz U."/>
            <person name="Brodie E.L."/>
            <person name="Williams K.H."/>
            <person name="Hubbard S.S."/>
            <person name="Banfield J.F."/>
        </authorList>
    </citation>
    <scope>NUCLEOTIDE SEQUENCE [LARGE SCALE GENOMIC DNA]</scope>
</reference>
<feature type="transmembrane region" description="Helical" evidence="1">
    <location>
        <begin position="55"/>
        <end position="74"/>
    </location>
</feature>
<protein>
    <submittedName>
        <fullName evidence="2">Uncharacterized protein</fullName>
    </submittedName>
</protein>
<sequence length="145" mass="16389">MGTKKNIIIVSALALVAVFVVTNPLIFGFCRGVSSWSDGTKYCYSSITDDIPETFILSTGLIATLLLIFTFLTYRMRDEVFRAWWNFARWMVPVIILATLAVNAIPSNGGFFNMDALAYPLFLGPLYIILIFASLWKIVRAYRKK</sequence>
<proteinExistence type="predicted"/>
<evidence type="ECO:0000313" key="2">
    <source>
        <dbReference type="EMBL" id="OGZ04701.1"/>
    </source>
</evidence>
<feature type="transmembrane region" description="Helical" evidence="1">
    <location>
        <begin position="117"/>
        <end position="139"/>
    </location>
</feature>
<feature type="transmembrane region" description="Helical" evidence="1">
    <location>
        <begin position="86"/>
        <end position="105"/>
    </location>
</feature>
<comment type="caution">
    <text evidence="2">The sequence shown here is derived from an EMBL/GenBank/DDBJ whole genome shotgun (WGS) entry which is preliminary data.</text>
</comment>
<keyword evidence="1" id="KW-0472">Membrane</keyword>
<evidence type="ECO:0000256" key="1">
    <source>
        <dbReference type="SAM" id="Phobius"/>
    </source>
</evidence>
<keyword evidence="1" id="KW-0812">Transmembrane</keyword>
<dbReference type="AlphaFoldDB" id="A0A1G2CVL3"/>
<organism evidence="2 3">
    <name type="scientific">Candidatus Lloydbacteria bacterium RIFCSPHIGHO2_01_FULL_49_22</name>
    <dbReference type="NCBI Taxonomy" id="1798658"/>
    <lineage>
        <taxon>Bacteria</taxon>
        <taxon>Candidatus Lloydiibacteriota</taxon>
    </lineage>
</organism>
<dbReference type="Proteomes" id="UP000177122">
    <property type="component" value="Unassembled WGS sequence"/>
</dbReference>
<accession>A0A1G2CVL3</accession>
<keyword evidence="1" id="KW-1133">Transmembrane helix</keyword>
<gene>
    <name evidence="2" type="ORF">A2845_05410</name>
</gene>
<evidence type="ECO:0000313" key="3">
    <source>
        <dbReference type="Proteomes" id="UP000177122"/>
    </source>
</evidence>